<dbReference type="Pfam" id="PF13416">
    <property type="entry name" value="SBP_bac_8"/>
    <property type="match status" value="1"/>
</dbReference>
<dbReference type="Gene3D" id="3.90.780.10">
    <property type="entry name" value="5'-Nucleotidase, C-terminal domain"/>
    <property type="match status" value="1"/>
</dbReference>
<gene>
    <name evidence="1" type="ORF">FYJ84_03235</name>
</gene>
<dbReference type="GO" id="GO:0009166">
    <property type="term" value="P:nucleotide catabolic process"/>
    <property type="evidence" value="ECO:0007669"/>
    <property type="project" value="InterPro"/>
</dbReference>
<dbReference type="InterPro" id="IPR006059">
    <property type="entry name" value="SBP"/>
</dbReference>
<dbReference type="SUPFAM" id="SSF55816">
    <property type="entry name" value="5'-nucleotidase (syn. UDP-sugar hydrolase), C-terminal domain"/>
    <property type="match status" value="1"/>
</dbReference>
<dbReference type="Proteomes" id="UP000433181">
    <property type="component" value="Unassembled WGS sequence"/>
</dbReference>
<sequence length="627" mass="71372">MERNMIKKLNGKTCGYIAAVAVLLLSFLLTGCGSDDTPKAENGKEKVTIALWGNDLLENYAPYLCRQFPDVEFEFVLATNSIDYYRYLNEHGDLPDIMTVRRFSMRDAMAMKDVLYDLSNTDLADIYYGTYLDNYTYSDGTVNWLPVCAEVDDIIVNKTLFEENDIPLPTDYDSFIAACQAFEAKGIMGFYPDYGQDYCCMEVLQGFGAEYLYTMEGREWRQQYESGHTDQLDEKVWLPVFARFFDLKEKTGIQPEAATEMNFVQKNRFTAGKLAMYRGTGNDLITFTGRAGKNDEVVLMPYFGTEKKDDWYLTYPAFQVAAAKKGMESPERKKLILEIMQAMLSQDGQNNISHGKNMVSYTKGVKLELLPELDNLRPYIEENKMYIRLASTDMFKVSKSVVQGIIKGELKTPQEALEAFNEQMNADPAQEPVVVHIDKGYSHEFTSKHGNQAASAIYNTIRKKLAVDMVFVQSCYVSGDIYAGDYTERQLSYLTHTDAAWPMLARLTGDQVYEMVERTFALKSGYGVISNDSTLYVSSGFEMDIARNGDGSYKLNRLTRNGKELDRNGVYTIILMGDRNWTNQLMITKMGITDFSYDIDKCNVQLYDYLVKEGGKLEEPTDYITIN</sequence>
<dbReference type="PANTHER" id="PTHR43649">
    <property type="entry name" value="ARABINOSE-BINDING PROTEIN-RELATED"/>
    <property type="match status" value="1"/>
</dbReference>
<name>A0A6I2UEF1_9FIRM</name>
<dbReference type="InterPro" id="IPR036907">
    <property type="entry name" value="5'-Nucleotdase_C_sf"/>
</dbReference>
<evidence type="ECO:0000313" key="2">
    <source>
        <dbReference type="Proteomes" id="UP000433181"/>
    </source>
</evidence>
<dbReference type="SUPFAM" id="SSF53850">
    <property type="entry name" value="Periplasmic binding protein-like II"/>
    <property type="match status" value="1"/>
</dbReference>
<dbReference type="GO" id="GO:0016787">
    <property type="term" value="F:hydrolase activity"/>
    <property type="evidence" value="ECO:0007669"/>
    <property type="project" value="InterPro"/>
</dbReference>
<dbReference type="PANTHER" id="PTHR43649:SF12">
    <property type="entry name" value="DIACETYLCHITOBIOSE BINDING PROTEIN DASA"/>
    <property type="match status" value="1"/>
</dbReference>
<comment type="caution">
    <text evidence="1">The sequence shown here is derived from an EMBL/GenBank/DDBJ whole genome shotgun (WGS) entry which is preliminary data.</text>
</comment>
<dbReference type="PROSITE" id="PS51257">
    <property type="entry name" value="PROKAR_LIPOPROTEIN"/>
    <property type="match status" value="1"/>
</dbReference>
<protein>
    <submittedName>
        <fullName evidence="1">Carbohydrate ABC transporter substrate-binding protein</fullName>
    </submittedName>
</protein>
<dbReference type="InterPro" id="IPR050490">
    <property type="entry name" value="Bact_solute-bd_prot1"/>
</dbReference>
<organism evidence="1 2">
    <name type="scientific">Anaerovibrio slackiae</name>
    <dbReference type="NCBI Taxonomy" id="2652309"/>
    <lineage>
        <taxon>Bacteria</taxon>
        <taxon>Bacillati</taxon>
        <taxon>Bacillota</taxon>
        <taxon>Negativicutes</taxon>
        <taxon>Selenomonadales</taxon>
        <taxon>Selenomonadaceae</taxon>
        <taxon>Anaerovibrio</taxon>
    </lineage>
</organism>
<proteinExistence type="predicted"/>
<keyword evidence="2" id="KW-1185">Reference proteome</keyword>
<accession>A0A6I2UEF1</accession>
<dbReference type="EMBL" id="VUNR01000004">
    <property type="protein sequence ID" value="MSU08004.1"/>
    <property type="molecule type" value="Genomic_DNA"/>
</dbReference>
<dbReference type="AlphaFoldDB" id="A0A6I2UEF1"/>
<reference evidence="1 2" key="1">
    <citation type="submission" date="2019-08" db="EMBL/GenBank/DDBJ databases">
        <title>In-depth cultivation of the pig gut microbiome towards novel bacterial diversity and tailored functional studies.</title>
        <authorList>
            <person name="Wylensek D."/>
            <person name="Hitch T.C.A."/>
            <person name="Clavel T."/>
        </authorList>
    </citation>
    <scope>NUCLEOTIDE SEQUENCE [LARGE SCALE GENOMIC DNA]</scope>
    <source>
        <strain evidence="1 2">WCA-693-APC-5D-A</strain>
    </source>
</reference>
<evidence type="ECO:0000313" key="1">
    <source>
        <dbReference type="EMBL" id="MSU08004.1"/>
    </source>
</evidence>
<dbReference type="Gene3D" id="3.40.190.10">
    <property type="entry name" value="Periplasmic binding protein-like II"/>
    <property type="match status" value="1"/>
</dbReference>